<dbReference type="RefSeq" id="XP_002429030.1">
    <property type="nucleotide sequence ID" value="XM_002428985.1"/>
</dbReference>
<reference evidence="2" key="3">
    <citation type="submission" date="2020-05" db="UniProtKB">
        <authorList>
            <consortium name="EnsemblMetazoa"/>
        </authorList>
    </citation>
    <scope>IDENTIFICATION</scope>
    <source>
        <strain evidence="2">USDA</strain>
    </source>
</reference>
<reference evidence="1" key="2">
    <citation type="submission" date="2007-04" db="EMBL/GenBank/DDBJ databases">
        <title>The genome of the human body louse.</title>
        <authorList>
            <consortium name="The Human Body Louse Genome Consortium"/>
            <person name="Kirkness E."/>
            <person name="Walenz B."/>
            <person name="Hass B."/>
            <person name="Bruggner R."/>
            <person name="Strausberg R."/>
        </authorList>
    </citation>
    <scope>NUCLEOTIDE SEQUENCE</scope>
    <source>
        <strain evidence="1">USDA</strain>
    </source>
</reference>
<dbReference type="KEGG" id="phu:Phum_PHUM417300"/>
<dbReference type="CTD" id="8234409"/>
<evidence type="ECO:0000313" key="3">
    <source>
        <dbReference type="Proteomes" id="UP000009046"/>
    </source>
</evidence>
<dbReference type="EMBL" id="AAZO01005122">
    <property type="status" value="NOT_ANNOTATED_CDS"/>
    <property type="molecule type" value="Genomic_DNA"/>
</dbReference>
<dbReference type="EnsemblMetazoa" id="PHUM417300-RA">
    <property type="protein sequence ID" value="PHUM417300-PA"/>
    <property type="gene ID" value="PHUM417300"/>
</dbReference>
<dbReference type="AlphaFoldDB" id="E0VSD6"/>
<dbReference type="VEuPathDB" id="VectorBase:PHUM417300"/>
<dbReference type="InParanoid" id="E0VSD6"/>
<organism>
    <name type="scientific">Pediculus humanus subsp. corporis</name>
    <name type="common">Body louse</name>
    <dbReference type="NCBI Taxonomy" id="121224"/>
    <lineage>
        <taxon>Eukaryota</taxon>
        <taxon>Metazoa</taxon>
        <taxon>Ecdysozoa</taxon>
        <taxon>Arthropoda</taxon>
        <taxon>Hexapoda</taxon>
        <taxon>Insecta</taxon>
        <taxon>Pterygota</taxon>
        <taxon>Neoptera</taxon>
        <taxon>Paraneoptera</taxon>
        <taxon>Psocodea</taxon>
        <taxon>Troctomorpha</taxon>
        <taxon>Phthiraptera</taxon>
        <taxon>Anoplura</taxon>
        <taxon>Pediculidae</taxon>
        <taxon>Pediculus</taxon>
    </lineage>
</organism>
<gene>
    <name evidence="2" type="primary">8234409</name>
    <name evidence="1" type="ORF">Phum_PHUM417300</name>
</gene>
<dbReference type="HOGENOM" id="CLU_2064251_0_0_1"/>
<dbReference type="EMBL" id="DS235750">
    <property type="protein sequence ID" value="EEB16292.1"/>
    <property type="molecule type" value="Genomic_DNA"/>
</dbReference>
<protein>
    <submittedName>
        <fullName evidence="1 2">Uncharacterized protein</fullName>
    </submittedName>
</protein>
<reference evidence="1" key="1">
    <citation type="submission" date="2007-04" db="EMBL/GenBank/DDBJ databases">
        <title>Annotation of Pediculus humanus corporis strain USDA.</title>
        <authorList>
            <person name="Kirkness E."/>
            <person name="Hannick L."/>
            <person name="Hass B."/>
            <person name="Bruggner R."/>
            <person name="Lawson D."/>
            <person name="Bidwell S."/>
            <person name="Joardar V."/>
            <person name="Caler E."/>
            <person name="Walenz B."/>
            <person name="Inman J."/>
            <person name="Schobel S."/>
            <person name="Galinsky K."/>
            <person name="Amedeo P."/>
            <person name="Strausberg R."/>
        </authorList>
    </citation>
    <scope>NUCLEOTIDE SEQUENCE</scope>
    <source>
        <strain evidence="1">USDA</strain>
    </source>
</reference>
<keyword evidence="3" id="KW-1185">Reference proteome</keyword>
<accession>E0VSD6</accession>
<evidence type="ECO:0000313" key="1">
    <source>
        <dbReference type="EMBL" id="EEB16292.1"/>
    </source>
</evidence>
<proteinExistence type="predicted"/>
<dbReference type="Proteomes" id="UP000009046">
    <property type="component" value="Unassembled WGS sequence"/>
</dbReference>
<sequence>MMPIKELLKEKPKISLPPILIIDERTIEGFRLGPVCGCEEKLEFVKKYKPFIPGDKICFDIYWRNIRTGSKDLLLDAPFVHPTTNSYATTTLLNEERMILKPPRYTEDDYAPVEICPKC</sequence>
<name>E0VSD6_PEDHC</name>
<dbReference type="GeneID" id="8234409"/>
<evidence type="ECO:0000313" key="2">
    <source>
        <dbReference type="EnsemblMetazoa" id="PHUM417300-PA"/>
    </source>
</evidence>